<dbReference type="RefSeq" id="WP_133205811.1">
    <property type="nucleotide sequence ID" value="NZ_SMRU01000025.1"/>
</dbReference>
<dbReference type="EMBL" id="SMRU01000025">
    <property type="protein sequence ID" value="TDF92068.1"/>
    <property type="molecule type" value="Genomic_DNA"/>
</dbReference>
<name>A0A4R5KC35_9MICC</name>
<dbReference type="Proteomes" id="UP000295511">
    <property type="component" value="Unassembled WGS sequence"/>
</dbReference>
<organism evidence="1 2">
    <name type="scientific">Arthrobacter terricola</name>
    <dbReference type="NCBI Taxonomy" id="2547396"/>
    <lineage>
        <taxon>Bacteria</taxon>
        <taxon>Bacillati</taxon>
        <taxon>Actinomycetota</taxon>
        <taxon>Actinomycetes</taxon>
        <taxon>Micrococcales</taxon>
        <taxon>Micrococcaceae</taxon>
        <taxon>Arthrobacter</taxon>
    </lineage>
</organism>
<proteinExistence type="predicted"/>
<accession>A0A4R5KC35</accession>
<sequence>MAGVSWRDSVPEESANDLETLLGSGIGTAREHLEQHGGFLPFALTVLNDGEVRLLMVAPDTSDAVDSTTPTAETASEAEFDADAMLNDLTELLRQNREECRAAALVCDITLPEEGSDAIHVAAEHKDGSVFAALLPYRPRPGSQWEFGDLTADTNKAVVWVG</sequence>
<dbReference type="OrthoDB" id="4953943at2"/>
<reference evidence="1 2" key="1">
    <citation type="submission" date="2019-03" db="EMBL/GenBank/DDBJ databases">
        <title>Whole genome sequence of Arthrobacter sp JH1-1.</title>
        <authorList>
            <person name="Trinh H.N."/>
        </authorList>
    </citation>
    <scope>NUCLEOTIDE SEQUENCE [LARGE SCALE GENOMIC DNA]</scope>
    <source>
        <strain evidence="1 2">JH1-1</strain>
    </source>
</reference>
<evidence type="ECO:0000313" key="1">
    <source>
        <dbReference type="EMBL" id="TDF92068.1"/>
    </source>
</evidence>
<protein>
    <submittedName>
        <fullName evidence="1">Uncharacterized protein</fullName>
    </submittedName>
</protein>
<keyword evidence="2" id="KW-1185">Reference proteome</keyword>
<evidence type="ECO:0000313" key="2">
    <source>
        <dbReference type="Proteomes" id="UP000295511"/>
    </source>
</evidence>
<dbReference type="AlphaFoldDB" id="A0A4R5KC35"/>
<comment type="caution">
    <text evidence="1">The sequence shown here is derived from an EMBL/GenBank/DDBJ whole genome shotgun (WGS) entry which is preliminary data.</text>
</comment>
<gene>
    <name evidence="1" type="ORF">E1809_18990</name>
</gene>